<organism evidence="3 4">
    <name type="scientific">Luteimonas salinisoli</name>
    <dbReference type="NCBI Taxonomy" id="2752307"/>
    <lineage>
        <taxon>Bacteria</taxon>
        <taxon>Pseudomonadati</taxon>
        <taxon>Pseudomonadota</taxon>
        <taxon>Gammaproteobacteria</taxon>
        <taxon>Lysobacterales</taxon>
        <taxon>Lysobacteraceae</taxon>
        <taxon>Luteimonas</taxon>
    </lineage>
</organism>
<reference evidence="3 4" key="1">
    <citation type="submission" date="2020-07" db="EMBL/GenBank/DDBJ databases">
        <title>Luteimonas sp. SJ-92.</title>
        <authorList>
            <person name="Huang X.-X."/>
            <person name="Xu L."/>
            <person name="Sun J.-Q."/>
        </authorList>
    </citation>
    <scope>NUCLEOTIDE SEQUENCE [LARGE SCALE GENOMIC DNA]</scope>
    <source>
        <strain evidence="3 4">SJ-92</strain>
    </source>
</reference>
<feature type="region of interest" description="Disordered" evidence="1">
    <location>
        <begin position="63"/>
        <end position="89"/>
    </location>
</feature>
<feature type="compositionally biased region" description="Polar residues" evidence="1">
    <location>
        <begin position="78"/>
        <end position="89"/>
    </location>
</feature>
<gene>
    <name evidence="3" type="ORF">H0E84_10410</name>
</gene>
<accession>A0A853JC26</accession>
<feature type="transmembrane region" description="Helical" evidence="2">
    <location>
        <begin position="261"/>
        <end position="280"/>
    </location>
</feature>
<keyword evidence="2" id="KW-1133">Transmembrane helix</keyword>
<comment type="caution">
    <text evidence="3">The sequence shown here is derived from an EMBL/GenBank/DDBJ whole genome shotgun (WGS) entry which is preliminary data.</text>
</comment>
<evidence type="ECO:0000313" key="4">
    <source>
        <dbReference type="Proteomes" id="UP000578091"/>
    </source>
</evidence>
<evidence type="ECO:0000256" key="2">
    <source>
        <dbReference type="SAM" id="Phobius"/>
    </source>
</evidence>
<keyword evidence="2" id="KW-0812">Transmembrane</keyword>
<evidence type="ECO:0000256" key="1">
    <source>
        <dbReference type="SAM" id="MobiDB-lite"/>
    </source>
</evidence>
<proteinExistence type="predicted"/>
<sequence>MQTPTAQVPGAAPATATLSQAAAAAPAATAVAHAAQSQAAHPQALPGQAAALSQQAVAQAAPGARGEAVSIPGAPGQPSGTTPAQQSVPVNPALTVPARAEGAMADRGATMLPGAPATTTAAAPGATQAAAAIALTHVAVPASQSPGEAKGVTLLAGGEQRAQGRVDGVAHGHTVTLAERRPRLSLGLGGLIAALGMRDAALRERHQAELAQQRLVERIFQWLYWVLAITAYGCLAMAILIFLPVFDADVARSALPAPGPWVGGFATLGLIAGFGAWMLARRLK</sequence>
<dbReference type="RefSeq" id="WP_180678583.1">
    <property type="nucleotide sequence ID" value="NZ_JACCKA010000062.1"/>
</dbReference>
<evidence type="ECO:0000313" key="3">
    <source>
        <dbReference type="EMBL" id="NZA26796.1"/>
    </source>
</evidence>
<name>A0A853JC26_9GAMM</name>
<dbReference type="Proteomes" id="UP000578091">
    <property type="component" value="Unassembled WGS sequence"/>
</dbReference>
<dbReference type="EMBL" id="JACCKA010000062">
    <property type="protein sequence ID" value="NZA26796.1"/>
    <property type="molecule type" value="Genomic_DNA"/>
</dbReference>
<keyword evidence="4" id="KW-1185">Reference proteome</keyword>
<protein>
    <submittedName>
        <fullName evidence="3">Uncharacterized protein</fullName>
    </submittedName>
</protein>
<feature type="transmembrane region" description="Helical" evidence="2">
    <location>
        <begin position="222"/>
        <end position="246"/>
    </location>
</feature>
<dbReference type="AlphaFoldDB" id="A0A853JC26"/>
<keyword evidence="2" id="KW-0472">Membrane</keyword>